<evidence type="ECO:0000313" key="13">
    <source>
        <dbReference type="Proteomes" id="UP000270530"/>
    </source>
</evidence>
<comment type="function">
    <text evidence="9">Could be involved in resistance to puromycin, acriflavine and tetraphenylarsonium chloride.</text>
</comment>
<evidence type="ECO:0000256" key="10">
    <source>
        <dbReference type="RuleBase" id="RU362097"/>
    </source>
</evidence>
<keyword evidence="6 10" id="KW-0472">Membrane</keyword>
<dbReference type="PANTHER" id="PTHR30203:SF20">
    <property type="entry name" value="MULTIDRUG RESISTANCE OUTER MEMBRANE PROTEIN MDTP-RELATED"/>
    <property type="match status" value="1"/>
</dbReference>
<comment type="similarity">
    <text evidence="2 10">Belongs to the outer membrane factor (OMF) (TC 1.B.17) family.</text>
</comment>
<gene>
    <name evidence="12" type="ORF">ALSL_0194</name>
</gene>
<keyword evidence="7 10" id="KW-0564">Palmitate</keyword>
<dbReference type="Gene3D" id="2.20.200.10">
    <property type="entry name" value="Outer membrane efflux proteins (OEP)"/>
    <property type="match status" value="1"/>
</dbReference>
<dbReference type="NCBIfam" id="TIGR01845">
    <property type="entry name" value="outer_NodT"/>
    <property type="match status" value="1"/>
</dbReference>
<evidence type="ECO:0000256" key="4">
    <source>
        <dbReference type="ARBA" id="ARBA00022692"/>
    </source>
</evidence>
<dbReference type="PROSITE" id="PS51257">
    <property type="entry name" value="PROKAR_LIPOPROTEIN"/>
    <property type="match status" value="1"/>
</dbReference>
<evidence type="ECO:0000256" key="9">
    <source>
        <dbReference type="ARBA" id="ARBA00037313"/>
    </source>
</evidence>
<dbReference type="AlphaFoldDB" id="A0A2Z6E1J9"/>
<dbReference type="InterPro" id="IPR003423">
    <property type="entry name" value="OMP_efflux"/>
</dbReference>
<dbReference type="PANTHER" id="PTHR30203">
    <property type="entry name" value="OUTER MEMBRANE CATION EFFLUX PROTEIN"/>
    <property type="match status" value="1"/>
</dbReference>
<evidence type="ECO:0000256" key="7">
    <source>
        <dbReference type="ARBA" id="ARBA00023139"/>
    </source>
</evidence>
<dbReference type="GO" id="GO:0009279">
    <property type="term" value="C:cell outer membrane"/>
    <property type="evidence" value="ECO:0007669"/>
    <property type="project" value="UniProtKB-SubCell"/>
</dbReference>
<reference evidence="13" key="1">
    <citation type="submission" date="2018-04" db="EMBL/GenBank/DDBJ databases">
        <authorList>
            <person name="Watanabe M."/>
            <person name="Kojima H."/>
        </authorList>
    </citation>
    <scope>NUCLEOTIDE SEQUENCE [LARGE SCALE GENOMIC DNA]</scope>
    <source>
        <strain evidence="13">Dysh456</strain>
    </source>
</reference>
<evidence type="ECO:0000256" key="6">
    <source>
        <dbReference type="ARBA" id="ARBA00023136"/>
    </source>
</evidence>
<keyword evidence="4 10" id="KW-0812">Transmembrane</keyword>
<dbReference type="Proteomes" id="UP000270530">
    <property type="component" value="Chromosome"/>
</dbReference>
<dbReference type="Pfam" id="PF02321">
    <property type="entry name" value="OEP"/>
    <property type="match status" value="2"/>
</dbReference>
<keyword evidence="11" id="KW-0175">Coiled coil</keyword>
<dbReference type="SUPFAM" id="SSF56954">
    <property type="entry name" value="Outer membrane efflux proteins (OEP)"/>
    <property type="match status" value="1"/>
</dbReference>
<comment type="subcellular location">
    <subcellularLocation>
        <location evidence="10">Cell outer membrane</location>
        <topology evidence="10">Lipid-anchor</topology>
    </subcellularLocation>
    <subcellularLocation>
        <location evidence="1">Membrane</location>
    </subcellularLocation>
</comment>
<keyword evidence="13" id="KW-1185">Reference proteome</keyword>
<evidence type="ECO:0000256" key="3">
    <source>
        <dbReference type="ARBA" id="ARBA00022452"/>
    </source>
</evidence>
<dbReference type="KEGG" id="rbd:ALSL_0194"/>
<proteinExistence type="inferred from homology"/>
<keyword evidence="5" id="KW-0732">Signal</keyword>
<organism evidence="12 13">
    <name type="scientific">Aerosticca soli</name>
    <dbReference type="NCBI Taxonomy" id="2010829"/>
    <lineage>
        <taxon>Bacteria</taxon>
        <taxon>Pseudomonadati</taxon>
        <taxon>Pseudomonadota</taxon>
        <taxon>Gammaproteobacteria</taxon>
        <taxon>Lysobacterales</taxon>
        <taxon>Rhodanobacteraceae</taxon>
        <taxon>Aerosticca</taxon>
    </lineage>
</organism>
<dbReference type="Gene3D" id="1.20.1600.10">
    <property type="entry name" value="Outer membrane efflux proteins (OEP)"/>
    <property type="match status" value="1"/>
</dbReference>
<dbReference type="RefSeq" id="WP_126535791.1">
    <property type="nucleotide sequence ID" value="NZ_AP018560.1"/>
</dbReference>
<dbReference type="OrthoDB" id="9770517at2"/>
<evidence type="ECO:0000256" key="11">
    <source>
        <dbReference type="SAM" id="Coils"/>
    </source>
</evidence>
<name>A0A2Z6E1J9_9GAMM</name>
<keyword evidence="3 10" id="KW-1134">Transmembrane beta strand</keyword>
<reference evidence="13" key="2">
    <citation type="submission" date="2018-06" db="EMBL/GenBank/DDBJ databases">
        <title>Genome sequence of Rhodanobacteraceae bacterium strain Dysh456.</title>
        <authorList>
            <person name="Fukui M."/>
        </authorList>
    </citation>
    <scope>NUCLEOTIDE SEQUENCE [LARGE SCALE GENOMIC DNA]</scope>
    <source>
        <strain evidence="13">Dysh456</strain>
    </source>
</reference>
<keyword evidence="8 10" id="KW-0449">Lipoprotein</keyword>
<dbReference type="EMBL" id="AP018560">
    <property type="protein sequence ID" value="BBD78866.1"/>
    <property type="molecule type" value="Genomic_DNA"/>
</dbReference>
<protein>
    <submittedName>
        <fullName evidence="12">Outer membrane component of tripartite multidrug resistance system</fullName>
    </submittedName>
</protein>
<dbReference type="GO" id="GO:0015562">
    <property type="term" value="F:efflux transmembrane transporter activity"/>
    <property type="evidence" value="ECO:0007669"/>
    <property type="project" value="InterPro"/>
</dbReference>
<evidence type="ECO:0000313" key="12">
    <source>
        <dbReference type="EMBL" id="BBD78866.1"/>
    </source>
</evidence>
<evidence type="ECO:0000256" key="2">
    <source>
        <dbReference type="ARBA" id="ARBA00007613"/>
    </source>
</evidence>
<dbReference type="InterPro" id="IPR010131">
    <property type="entry name" value="MdtP/NodT-like"/>
</dbReference>
<evidence type="ECO:0000256" key="1">
    <source>
        <dbReference type="ARBA" id="ARBA00004370"/>
    </source>
</evidence>
<sequence length="526" mass="55058">MTAERPGPAGQSFLRPTGRLCGRLALAGLLVLAGCRAPAPRPTAFTPREEVPLAGLPSGRAGWPAQAWWQAFGDPQLDRLMDRAMAGSPTLAEAEARYRQAQTMVEQARAQLNPQVQAMLEGTHGYAHPHVPSPSVPAGALPGAAGQAANDELSGLGSRLLPSGWSNSFGGGALASWDLDAFGKLRASLAAAVGQARASEAERAAAATSLQYNLAASYYAWQANAAMLDIARRDRDLAAANLAIVEARVGAGVDDPTSLDDARSQLASASQQLARLEGQARLGEAQLAALVGVSVAELGPLTARPLPPSSGALPADASLALIARRPDLVANRWRIEAAARNVDAARAAFYPDIRLTALGAYLGTNPTDGGHAHLALFNFGPSISLPLLDGGRLTAQYEGRRAELEAAIAAYNASVVQAAQDVAQQVLTLGQLDREREAQGRMVAAARDRLARVEQRTRSGVADPRQSLREHMQLDQQLAGALDLEAQLLRTRLALIHALGGGYQADVPDVGAIARGAPTPSKDRTP</sequence>
<evidence type="ECO:0000256" key="5">
    <source>
        <dbReference type="ARBA" id="ARBA00022729"/>
    </source>
</evidence>
<accession>A0A2Z6E1J9</accession>
<feature type="coiled-coil region" evidence="11">
    <location>
        <begin position="259"/>
        <end position="286"/>
    </location>
</feature>
<evidence type="ECO:0000256" key="8">
    <source>
        <dbReference type="ARBA" id="ARBA00023288"/>
    </source>
</evidence>